<feature type="transmembrane region" description="Helical" evidence="10">
    <location>
        <begin position="758"/>
        <end position="777"/>
    </location>
</feature>
<evidence type="ECO:0000313" key="14">
    <source>
        <dbReference type="Proteomes" id="UP000663891"/>
    </source>
</evidence>
<evidence type="ECO:0000256" key="5">
    <source>
        <dbReference type="ARBA" id="ARBA00022837"/>
    </source>
</evidence>
<feature type="transmembrane region" description="Helical" evidence="10">
    <location>
        <begin position="783"/>
        <end position="801"/>
    </location>
</feature>
<dbReference type="Gene3D" id="1.10.238.10">
    <property type="entry name" value="EF-hand"/>
    <property type="match status" value="1"/>
</dbReference>
<dbReference type="CDD" id="cd06186">
    <property type="entry name" value="NOX_Duox_like_FAD_NADP"/>
    <property type="match status" value="1"/>
</dbReference>
<comment type="caution">
    <text evidence="13">The sequence shown here is derived from an EMBL/GenBank/DDBJ whole genome shotgun (WGS) entry which is preliminary data.</text>
</comment>
<organism evidence="13 14">
    <name type="scientific">Adineta steineri</name>
    <dbReference type="NCBI Taxonomy" id="433720"/>
    <lineage>
        <taxon>Eukaryota</taxon>
        <taxon>Metazoa</taxon>
        <taxon>Spiralia</taxon>
        <taxon>Gnathifera</taxon>
        <taxon>Rotifera</taxon>
        <taxon>Eurotatoria</taxon>
        <taxon>Bdelloidea</taxon>
        <taxon>Adinetida</taxon>
        <taxon>Adinetidae</taxon>
        <taxon>Adineta</taxon>
    </lineage>
</organism>
<dbReference type="InterPro" id="IPR039261">
    <property type="entry name" value="FNR_nucleotide-bd"/>
</dbReference>
<proteinExistence type="predicted"/>
<feature type="transmembrane region" description="Helical" evidence="10">
    <location>
        <begin position="308"/>
        <end position="327"/>
    </location>
</feature>
<evidence type="ECO:0000259" key="12">
    <source>
        <dbReference type="PROSITE" id="PS51384"/>
    </source>
</evidence>
<dbReference type="SUPFAM" id="SSF63380">
    <property type="entry name" value="Riboflavin synthase domain-like"/>
    <property type="match status" value="1"/>
</dbReference>
<dbReference type="Gene3D" id="2.40.30.10">
    <property type="entry name" value="Translation factors"/>
    <property type="match status" value="1"/>
</dbReference>
<dbReference type="GO" id="GO:0006952">
    <property type="term" value="P:defense response"/>
    <property type="evidence" value="ECO:0007669"/>
    <property type="project" value="TreeGrafter"/>
</dbReference>
<dbReference type="PANTHER" id="PTHR11972">
    <property type="entry name" value="NADPH OXIDASE"/>
    <property type="match status" value="1"/>
</dbReference>
<dbReference type="GO" id="GO:0043020">
    <property type="term" value="C:NADPH oxidase complex"/>
    <property type="evidence" value="ECO:0007669"/>
    <property type="project" value="TreeGrafter"/>
</dbReference>
<evidence type="ECO:0000256" key="1">
    <source>
        <dbReference type="ARBA" id="ARBA00004141"/>
    </source>
</evidence>
<keyword evidence="2" id="KW-0285">Flavoprotein</keyword>
<dbReference type="Pfam" id="PF01794">
    <property type="entry name" value="Ferric_reduct"/>
    <property type="match status" value="2"/>
</dbReference>
<dbReference type="PANTHER" id="PTHR11972:SF58">
    <property type="entry name" value="NADPH OXIDASE 5"/>
    <property type="match status" value="1"/>
</dbReference>
<dbReference type="PROSITE" id="PS50222">
    <property type="entry name" value="EF_HAND_2"/>
    <property type="match status" value="2"/>
</dbReference>
<feature type="transmembrane region" description="Helical" evidence="10">
    <location>
        <begin position="601"/>
        <end position="625"/>
    </location>
</feature>
<evidence type="ECO:0000256" key="7">
    <source>
        <dbReference type="ARBA" id="ARBA00022989"/>
    </source>
</evidence>
<keyword evidence="7 10" id="KW-1133">Transmembrane helix</keyword>
<dbReference type="OrthoDB" id="167398at2759"/>
<keyword evidence="4" id="KW-0274">FAD</keyword>
<dbReference type="InterPro" id="IPR013112">
    <property type="entry name" value="FAD-bd_8"/>
</dbReference>
<feature type="domain" description="FAD-binding FR-type" evidence="12">
    <location>
        <begin position="881"/>
        <end position="1019"/>
    </location>
</feature>
<keyword evidence="9 10" id="KW-0472">Membrane</keyword>
<dbReference type="InterPro" id="IPR002048">
    <property type="entry name" value="EF_hand_dom"/>
</dbReference>
<dbReference type="GO" id="GO:0042554">
    <property type="term" value="P:superoxide anion generation"/>
    <property type="evidence" value="ECO:0007669"/>
    <property type="project" value="TreeGrafter"/>
</dbReference>
<dbReference type="InterPro" id="IPR013121">
    <property type="entry name" value="Fe_red_NAD-bd_6"/>
</dbReference>
<name>A0A814H3Q9_9BILA</name>
<dbReference type="InterPro" id="IPR050369">
    <property type="entry name" value="RBOH/FRE"/>
</dbReference>
<dbReference type="SUPFAM" id="SSF52343">
    <property type="entry name" value="Ferredoxin reductase-like, C-terminal NADP-linked domain"/>
    <property type="match status" value="1"/>
</dbReference>
<dbReference type="EMBL" id="CAJNON010000127">
    <property type="protein sequence ID" value="CAF1004916.1"/>
    <property type="molecule type" value="Genomic_DNA"/>
</dbReference>
<feature type="transmembrane region" description="Helical" evidence="10">
    <location>
        <begin position="275"/>
        <end position="296"/>
    </location>
</feature>
<feature type="transmembrane region" description="Helical" evidence="10">
    <location>
        <begin position="841"/>
        <end position="861"/>
    </location>
</feature>
<dbReference type="SFLD" id="SFLDS00052">
    <property type="entry name" value="Ferric_Reductase_Domain"/>
    <property type="match status" value="1"/>
</dbReference>
<feature type="transmembrane region" description="Helical" evidence="10">
    <location>
        <begin position="725"/>
        <end position="746"/>
    </location>
</feature>
<keyword evidence="5" id="KW-0106">Calcium</keyword>
<evidence type="ECO:0000256" key="10">
    <source>
        <dbReference type="SAM" id="Phobius"/>
    </source>
</evidence>
<evidence type="ECO:0000256" key="4">
    <source>
        <dbReference type="ARBA" id="ARBA00022827"/>
    </source>
</evidence>
<gene>
    <name evidence="13" type="ORF">VCS650_LOCUS14939</name>
</gene>
<dbReference type="InterPro" id="IPR013130">
    <property type="entry name" value="Fe3_Rdtase_TM_dom"/>
</dbReference>
<comment type="subcellular location">
    <subcellularLocation>
        <location evidence="1">Membrane</location>
        <topology evidence="1">Multi-pass membrane protein</topology>
    </subcellularLocation>
</comment>
<feature type="transmembrane region" description="Helical" evidence="10">
    <location>
        <begin position="151"/>
        <end position="175"/>
    </location>
</feature>
<dbReference type="GO" id="GO:0005509">
    <property type="term" value="F:calcium ion binding"/>
    <property type="evidence" value="ECO:0007669"/>
    <property type="project" value="InterPro"/>
</dbReference>
<dbReference type="AlphaFoldDB" id="A0A814H3Q9"/>
<evidence type="ECO:0000256" key="9">
    <source>
        <dbReference type="ARBA" id="ARBA00023136"/>
    </source>
</evidence>
<feature type="domain" description="EF-hand" evidence="11">
    <location>
        <begin position="38"/>
        <end position="65"/>
    </location>
</feature>
<feature type="domain" description="EF-hand" evidence="11">
    <location>
        <begin position="488"/>
        <end position="515"/>
    </location>
</feature>
<accession>A0A814H3Q9</accession>
<dbReference type="InterPro" id="IPR017938">
    <property type="entry name" value="Riboflavin_synthase-like_b-brl"/>
</dbReference>
<dbReference type="InterPro" id="IPR011992">
    <property type="entry name" value="EF-hand-dom_pair"/>
</dbReference>
<keyword evidence="3 10" id="KW-0812">Transmembrane</keyword>
<feature type="transmembrane region" description="Helical" evidence="10">
    <location>
        <begin position="233"/>
        <end position="255"/>
    </location>
</feature>
<evidence type="ECO:0000259" key="11">
    <source>
        <dbReference type="PROSITE" id="PS50222"/>
    </source>
</evidence>
<dbReference type="SUPFAM" id="SSF47473">
    <property type="entry name" value="EF-hand"/>
    <property type="match status" value="2"/>
</dbReference>
<feature type="transmembrane region" description="Helical" evidence="10">
    <location>
        <begin position="181"/>
        <end position="205"/>
    </location>
</feature>
<feature type="transmembrane region" description="Helical" evidence="10">
    <location>
        <begin position="683"/>
        <end position="705"/>
    </location>
</feature>
<dbReference type="Gene3D" id="3.40.50.80">
    <property type="entry name" value="Nucleotide-binding domain of ferredoxin-NADP reductase (FNR) module"/>
    <property type="match status" value="1"/>
</dbReference>
<protein>
    <submittedName>
        <fullName evidence="13">Uncharacterized protein</fullName>
    </submittedName>
</protein>
<reference evidence="13" key="1">
    <citation type="submission" date="2021-02" db="EMBL/GenBank/DDBJ databases">
        <authorList>
            <person name="Nowell W R."/>
        </authorList>
    </citation>
    <scope>NUCLEOTIDE SEQUENCE</scope>
</reference>
<dbReference type="Pfam" id="PF08022">
    <property type="entry name" value="FAD_binding_8"/>
    <property type="match status" value="1"/>
</dbReference>
<dbReference type="InterPro" id="IPR017927">
    <property type="entry name" value="FAD-bd_FR_type"/>
</dbReference>
<keyword evidence="6" id="KW-0521">NADP</keyword>
<evidence type="ECO:0000256" key="6">
    <source>
        <dbReference type="ARBA" id="ARBA00022857"/>
    </source>
</evidence>
<dbReference type="GO" id="GO:0016175">
    <property type="term" value="F:superoxide-generating NAD(P)H oxidase activity"/>
    <property type="evidence" value="ECO:0007669"/>
    <property type="project" value="TreeGrafter"/>
</dbReference>
<evidence type="ECO:0000256" key="3">
    <source>
        <dbReference type="ARBA" id="ARBA00022692"/>
    </source>
</evidence>
<dbReference type="PROSITE" id="PS00018">
    <property type="entry name" value="EF_HAND_1"/>
    <property type="match status" value="2"/>
</dbReference>
<evidence type="ECO:0000256" key="2">
    <source>
        <dbReference type="ARBA" id="ARBA00022630"/>
    </source>
</evidence>
<sequence length="1222" mass="143423">MVFNINLTSEANLISGLDILRIARVLWSSSMSVKSFILFKLFDDNNDDLISIEEIRLFYQNYTSEFKIFRDQQHQKEVIDIFLKEFFPINDDAIQQRELNFDGFYKILQRNANALQSLYLISVPDQDREEENELMWYQRFWSYMINNANRLVFLGIYILVTIGLIIYVSLYRIYILKNNTVWQIIAHVGGTLVNYNYAVAVTLMLKQIMSVLRRIHCLTLIIPIDDHIDEHRLVGTALFVSAIVHSLGHCIHFATHTQVNSWSQSMFTTAAGIGWVAHSATITGDILFLLLMIMFICSLQFIRQRTGFYLLFQYTHYLFWPMFILLIIHAPSFWKWAIGPTTLLFFEKIYLLKRYLPKHGRTKLKSVRIENDNILTLVIERPQRFKFRTGNYINILVRQQFKELYNEPISKQHEDHFRAYFNDDIRSKTFTIDKFGDLFQIKAMLSRRLLMVFNINLTNEANLISGLDILRIARVLWSSSMSVKSFILFKLFDDNNDDLISIEEIRLFYQNYTSEFKIFRDQQHQKEVIDIFLKEFFPINDDAIQQRELNFDGFYKILQRNPNALQSLYLISVPDQDREEENELMWYQRFWSYIINNANRLVFLGIYILITIGLIIYVSLYRIYIVKNNTVWQIIAHVSGTLVNYNYAVAVTLMLKQIMSVLRRIHSLSLIIPIDDHIDAHRLVGTALFVSAIVHSLGHCINFATHTEVNSWSQSMFTTAAGIGWVAHSATITGDILFLLLLIMFICSLQFIRQRTGFYLLFQYTHYLFWPMFILLIIHAPSFWKWAIGPTTLLFFEKLYLLKRYLPKHGRTKLKSVRIENDNILTLVIERPQRFKFRTHYLFWPMFILLIIHAPSFWKWAIGPTTLLFFEKLYLLKRYLPKHGRTKLKSVRIENDNILTLVIERPQRFKFRTGNYINICFPKIAKMEWHPFTISSSPKRQDIRISIMKKKNWTKKVYDYFYGCLTKRAYLTAITIDGADNHSNDNLRNILLSKEITFLANDPDADIWIEGPFSTCTSHVFNSEHVVLIGAGIGVTPSISALDSLTQRVQNHRCVCVSCNANSYNYTQISKQQPKKVDFFWINREIETFSCFRDILEEIENAQENYLNIMAATRNNSTEPTSRYLDMHLYCTSLRPNKKATLEALPYDLVANIYAGMQQYDIHTGLKTPTHVGRPPWKVLFSKFKAEHKSTSVFLTGNTLLASQVKRCCDELGFAFRHEPGF</sequence>
<evidence type="ECO:0000313" key="13">
    <source>
        <dbReference type="EMBL" id="CAF1004916.1"/>
    </source>
</evidence>
<dbReference type="PROSITE" id="PS51384">
    <property type="entry name" value="FAD_FR"/>
    <property type="match status" value="1"/>
</dbReference>
<feature type="transmembrane region" description="Helical" evidence="10">
    <location>
        <begin position="333"/>
        <end position="351"/>
    </location>
</feature>
<dbReference type="InterPro" id="IPR018247">
    <property type="entry name" value="EF_Hand_1_Ca_BS"/>
</dbReference>
<evidence type="ECO:0000256" key="8">
    <source>
        <dbReference type="ARBA" id="ARBA00023002"/>
    </source>
</evidence>
<keyword evidence="8" id="KW-0560">Oxidoreductase</keyword>
<dbReference type="Proteomes" id="UP000663891">
    <property type="component" value="Unassembled WGS sequence"/>
</dbReference>
<dbReference type="Pfam" id="PF08030">
    <property type="entry name" value="NAD_binding_6"/>
    <property type="match status" value="1"/>
</dbReference>